<evidence type="ECO:0000313" key="1">
    <source>
        <dbReference type="EMBL" id="GFO29382.1"/>
    </source>
</evidence>
<gene>
    <name evidence="1" type="ORF">PoB_005588700</name>
</gene>
<keyword evidence="2" id="KW-1185">Reference proteome</keyword>
<dbReference type="Proteomes" id="UP000735302">
    <property type="component" value="Unassembled WGS sequence"/>
</dbReference>
<evidence type="ECO:0000313" key="2">
    <source>
        <dbReference type="Proteomes" id="UP000735302"/>
    </source>
</evidence>
<comment type="caution">
    <text evidence="1">The sequence shown here is derived from an EMBL/GenBank/DDBJ whole genome shotgun (WGS) entry which is preliminary data.</text>
</comment>
<protein>
    <submittedName>
        <fullName evidence="1">Uncharacterized protein</fullName>
    </submittedName>
</protein>
<name>A0AAV4CCV7_9GAST</name>
<sequence>MSLRSQKKCKLYGQLDINYNQYLAKIKMTFPSGQTCGHMVAIIVLAEKQGVQFRSSYRFHLVPPHAVSLVIRQRYSVYSLAKDRPLVSAGRKDKRHSDPFVFDVVSQL</sequence>
<dbReference type="AlphaFoldDB" id="A0AAV4CCV7"/>
<proteinExistence type="predicted"/>
<organism evidence="1 2">
    <name type="scientific">Plakobranchus ocellatus</name>
    <dbReference type="NCBI Taxonomy" id="259542"/>
    <lineage>
        <taxon>Eukaryota</taxon>
        <taxon>Metazoa</taxon>
        <taxon>Spiralia</taxon>
        <taxon>Lophotrochozoa</taxon>
        <taxon>Mollusca</taxon>
        <taxon>Gastropoda</taxon>
        <taxon>Heterobranchia</taxon>
        <taxon>Euthyneura</taxon>
        <taxon>Panpulmonata</taxon>
        <taxon>Sacoglossa</taxon>
        <taxon>Placobranchoidea</taxon>
        <taxon>Plakobranchidae</taxon>
        <taxon>Plakobranchus</taxon>
    </lineage>
</organism>
<reference evidence="1 2" key="1">
    <citation type="journal article" date="2021" name="Elife">
        <title>Chloroplast acquisition without the gene transfer in kleptoplastic sea slugs, Plakobranchus ocellatus.</title>
        <authorList>
            <person name="Maeda T."/>
            <person name="Takahashi S."/>
            <person name="Yoshida T."/>
            <person name="Shimamura S."/>
            <person name="Takaki Y."/>
            <person name="Nagai Y."/>
            <person name="Toyoda A."/>
            <person name="Suzuki Y."/>
            <person name="Arimoto A."/>
            <person name="Ishii H."/>
            <person name="Satoh N."/>
            <person name="Nishiyama T."/>
            <person name="Hasebe M."/>
            <person name="Maruyama T."/>
            <person name="Minagawa J."/>
            <person name="Obokata J."/>
            <person name="Shigenobu S."/>
        </authorList>
    </citation>
    <scope>NUCLEOTIDE SEQUENCE [LARGE SCALE GENOMIC DNA]</scope>
</reference>
<accession>A0AAV4CCV7</accession>
<dbReference type="EMBL" id="BLXT01006160">
    <property type="protein sequence ID" value="GFO29382.1"/>
    <property type="molecule type" value="Genomic_DNA"/>
</dbReference>